<comment type="caution">
    <text evidence="3">The sequence shown here is derived from an EMBL/GenBank/DDBJ whole genome shotgun (WGS) entry which is preliminary data.</text>
</comment>
<feature type="domain" description="Zinc-ribbon" evidence="2">
    <location>
        <begin position="2"/>
        <end position="24"/>
    </location>
</feature>
<keyword evidence="1" id="KW-0472">Membrane</keyword>
<keyword evidence="1" id="KW-1133">Transmembrane helix</keyword>
<proteinExistence type="predicted"/>
<dbReference type="InterPro" id="IPR026870">
    <property type="entry name" value="Zinc_ribbon_dom"/>
</dbReference>
<evidence type="ECO:0000313" key="3">
    <source>
        <dbReference type="EMBL" id="MBU5668712.1"/>
    </source>
</evidence>
<evidence type="ECO:0000313" key="4">
    <source>
        <dbReference type="Proteomes" id="UP000783742"/>
    </source>
</evidence>
<reference evidence="3 4" key="1">
    <citation type="submission" date="2021-06" db="EMBL/GenBank/DDBJ databases">
        <authorList>
            <person name="Sun Q."/>
            <person name="Li D."/>
        </authorList>
    </citation>
    <scope>NUCLEOTIDE SEQUENCE [LARGE SCALE GENOMIC DNA]</scope>
    <source>
        <strain evidence="3 4">MSJ-1</strain>
    </source>
</reference>
<keyword evidence="1" id="KW-0812">Transmembrane</keyword>
<dbReference type="RefSeq" id="WP_216548562.1">
    <property type="nucleotide sequence ID" value="NZ_JAHLQO010000002.1"/>
</dbReference>
<gene>
    <name evidence="3" type="ORF">KQI68_02540</name>
</gene>
<evidence type="ECO:0000259" key="2">
    <source>
        <dbReference type="Pfam" id="PF13240"/>
    </source>
</evidence>
<keyword evidence="4" id="KW-1185">Reference proteome</keyword>
<organism evidence="3 4">
    <name type="scientific">Peptoniphilus ovalis</name>
    <dbReference type="NCBI Taxonomy" id="2841503"/>
    <lineage>
        <taxon>Bacteria</taxon>
        <taxon>Bacillati</taxon>
        <taxon>Bacillota</taxon>
        <taxon>Tissierellia</taxon>
        <taxon>Tissierellales</taxon>
        <taxon>Peptoniphilaceae</taxon>
        <taxon>Peptoniphilus</taxon>
    </lineage>
</organism>
<dbReference type="EMBL" id="JAHLQO010000002">
    <property type="protein sequence ID" value="MBU5668712.1"/>
    <property type="molecule type" value="Genomic_DNA"/>
</dbReference>
<protein>
    <submittedName>
        <fullName evidence="3">Zinc ribbon domain-containing protein</fullName>
    </submittedName>
</protein>
<feature type="transmembrane region" description="Helical" evidence="1">
    <location>
        <begin position="175"/>
        <end position="203"/>
    </location>
</feature>
<accession>A0ABS6FEV8</accession>
<name>A0ABS6FEV8_9FIRM</name>
<dbReference type="Proteomes" id="UP000783742">
    <property type="component" value="Unassembled WGS sequence"/>
</dbReference>
<sequence length="207" mass="23877">MFCIKCGNKLNENMKFCDQCGAPVPVRKSSNEHFTVDKTSKVAEKEIISDPITETKEEEITPSKILEDLDHEEAIEIPEAQKISETYEIKKESEIIKTEEKTEEFPKLELHEEIIEENHFENIEEETPKEKNYSHDKSFEEPIKDSKEEYFYESNRENKNYEYNSNSQSLSAVNIVAVVGMVLMGLLTIRTALVFISSFLWIIGGAI</sequence>
<dbReference type="Pfam" id="PF13240">
    <property type="entry name" value="Zn_Ribbon_1"/>
    <property type="match status" value="1"/>
</dbReference>
<evidence type="ECO:0000256" key="1">
    <source>
        <dbReference type="SAM" id="Phobius"/>
    </source>
</evidence>